<proteinExistence type="predicted"/>
<feature type="region of interest" description="Disordered" evidence="1">
    <location>
        <begin position="15"/>
        <end position="37"/>
    </location>
</feature>
<dbReference type="PANTHER" id="PTHR19446">
    <property type="entry name" value="REVERSE TRANSCRIPTASES"/>
    <property type="match status" value="1"/>
</dbReference>
<sequence length="210" mass="23879">MLPWRDVQTNLSLIDAQKRIPPGSEHNEERSQLKRKLTRSLRNDREQWWVAKARDGEGSGNRKIDILYIFNPGDWIDGQNTSGISSTGLQPLRFPMISSQPEWQVNVGLLSLYEVEKAIGNLKRWRAAGPDRFTPEIFKDGGPVLAMRLTEVLGRIWELDVISSDWSQSLIVPVYKKGQKFSCDSHRGISLTNIVSKILASIILRRLTKA</sequence>
<feature type="non-terminal residue" evidence="2">
    <location>
        <position position="210"/>
    </location>
</feature>
<protein>
    <recommendedName>
        <fullName evidence="4">Reverse transcriptase domain-containing protein</fullName>
    </recommendedName>
</protein>
<organism evidence="2 3">
    <name type="scientific">Schistosoma margrebowiei</name>
    <dbReference type="NCBI Taxonomy" id="48269"/>
    <lineage>
        <taxon>Eukaryota</taxon>
        <taxon>Metazoa</taxon>
        <taxon>Spiralia</taxon>
        <taxon>Lophotrochozoa</taxon>
        <taxon>Platyhelminthes</taxon>
        <taxon>Trematoda</taxon>
        <taxon>Digenea</taxon>
        <taxon>Strigeidida</taxon>
        <taxon>Schistosomatoidea</taxon>
        <taxon>Schistosomatidae</taxon>
        <taxon>Schistosoma</taxon>
    </lineage>
</organism>
<evidence type="ECO:0008006" key="4">
    <source>
        <dbReference type="Google" id="ProtNLM"/>
    </source>
</evidence>
<name>A0A3P7VNX6_9TREM</name>
<evidence type="ECO:0000313" key="2">
    <source>
        <dbReference type="EMBL" id="VDO49820.1"/>
    </source>
</evidence>
<evidence type="ECO:0000256" key="1">
    <source>
        <dbReference type="SAM" id="MobiDB-lite"/>
    </source>
</evidence>
<dbReference type="AlphaFoldDB" id="A0A3P7VNX6"/>
<keyword evidence="3" id="KW-1185">Reference proteome</keyword>
<evidence type="ECO:0000313" key="3">
    <source>
        <dbReference type="Proteomes" id="UP000277204"/>
    </source>
</evidence>
<dbReference type="Proteomes" id="UP000277204">
    <property type="component" value="Unassembled WGS sequence"/>
</dbReference>
<gene>
    <name evidence="2" type="ORF">SMRZ_LOCUS980</name>
</gene>
<accession>A0A3P7VNX6</accession>
<dbReference type="EMBL" id="UZAI01000199">
    <property type="protein sequence ID" value="VDO49820.1"/>
    <property type="molecule type" value="Genomic_DNA"/>
</dbReference>
<reference evidence="2 3" key="1">
    <citation type="submission" date="2018-11" db="EMBL/GenBank/DDBJ databases">
        <authorList>
            <consortium name="Pathogen Informatics"/>
        </authorList>
    </citation>
    <scope>NUCLEOTIDE SEQUENCE [LARGE SCALE GENOMIC DNA]</scope>
    <source>
        <strain evidence="2 3">Zambia</strain>
    </source>
</reference>